<organism evidence="2">
    <name type="scientific">Auxenochlorella protothecoides</name>
    <name type="common">Green microalga</name>
    <name type="synonym">Chlorella protothecoides</name>
    <dbReference type="NCBI Taxonomy" id="3075"/>
    <lineage>
        <taxon>Eukaryota</taxon>
        <taxon>Viridiplantae</taxon>
        <taxon>Chlorophyta</taxon>
        <taxon>core chlorophytes</taxon>
        <taxon>Trebouxiophyceae</taxon>
        <taxon>Chlorellales</taxon>
        <taxon>Chlorellaceae</taxon>
        <taxon>Auxenochlorella</taxon>
    </lineage>
</organism>
<dbReference type="PANTHER" id="PTHR31964:SF113">
    <property type="entry name" value="USPA DOMAIN-CONTAINING PROTEIN"/>
    <property type="match status" value="1"/>
</dbReference>
<dbReference type="InterPro" id="IPR006016">
    <property type="entry name" value="UspA"/>
</dbReference>
<dbReference type="EMBL" id="GDKF01006011">
    <property type="protein sequence ID" value="JAT72611.1"/>
    <property type="molecule type" value="Transcribed_RNA"/>
</dbReference>
<gene>
    <name evidence="2" type="ORF">g.25537</name>
</gene>
<dbReference type="Gene3D" id="3.40.50.620">
    <property type="entry name" value="HUPs"/>
    <property type="match status" value="1"/>
</dbReference>
<dbReference type="Pfam" id="PF00582">
    <property type="entry name" value="Usp"/>
    <property type="match status" value="1"/>
</dbReference>
<protein>
    <recommendedName>
        <fullName evidence="1">UspA domain-containing protein</fullName>
    </recommendedName>
</protein>
<evidence type="ECO:0000313" key="2">
    <source>
        <dbReference type="EMBL" id="JAT72611.1"/>
    </source>
</evidence>
<dbReference type="InterPro" id="IPR006015">
    <property type="entry name" value="Universal_stress_UspA"/>
</dbReference>
<dbReference type="SUPFAM" id="SSF52402">
    <property type="entry name" value="Adenine nucleotide alpha hydrolases-like"/>
    <property type="match status" value="1"/>
</dbReference>
<dbReference type="CDD" id="cd23659">
    <property type="entry name" value="USP_At3g01520-like"/>
    <property type="match status" value="1"/>
</dbReference>
<proteinExistence type="predicted"/>
<evidence type="ECO:0000259" key="1">
    <source>
        <dbReference type="Pfam" id="PF00582"/>
    </source>
</evidence>
<name>A0A1D2A0I5_AUXPR</name>
<feature type="domain" description="UspA" evidence="1">
    <location>
        <begin position="9"/>
        <end position="162"/>
    </location>
</feature>
<accession>A0A1D2A0I5</accession>
<dbReference type="InterPro" id="IPR014729">
    <property type="entry name" value="Rossmann-like_a/b/a_fold"/>
</dbReference>
<dbReference type="PRINTS" id="PR01438">
    <property type="entry name" value="UNVRSLSTRESS"/>
</dbReference>
<reference evidence="2" key="1">
    <citation type="submission" date="2015-08" db="EMBL/GenBank/DDBJ databases">
        <authorList>
            <person name="Babu N.S."/>
            <person name="Beckwith C.J."/>
            <person name="Beseler K.G."/>
            <person name="Brison A."/>
            <person name="Carone J.V."/>
            <person name="Caskin T.P."/>
            <person name="Diamond M."/>
            <person name="Durham M.E."/>
            <person name="Foxe J.M."/>
            <person name="Go M."/>
            <person name="Henderson B.A."/>
            <person name="Jones I.B."/>
            <person name="McGettigan J.A."/>
            <person name="Micheletti S.J."/>
            <person name="Nasrallah M.E."/>
            <person name="Ortiz D."/>
            <person name="Piller C.R."/>
            <person name="Privatt S.R."/>
            <person name="Schneider S.L."/>
            <person name="Sharp S."/>
            <person name="Smith T.C."/>
            <person name="Stanton J.D."/>
            <person name="Ullery H.E."/>
            <person name="Wilson R.J."/>
            <person name="Serrano M.G."/>
            <person name="Buck G."/>
            <person name="Lee V."/>
            <person name="Wang Y."/>
            <person name="Carvalho R."/>
            <person name="Voegtly L."/>
            <person name="Shi R."/>
            <person name="Duckworth R."/>
            <person name="Johnson A."/>
            <person name="Loviza R."/>
            <person name="Walstead R."/>
            <person name="Shah Z."/>
            <person name="Kiflezghi M."/>
            <person name="Wade K."/>
            <person name="Ball S.L."/>
            <person name="Bradley K.W."/>
            <person name="Asai D.J."/>
            <person name="Bowman C.A."/>
            <person name="Russell D.A."/>
            <person name="Pope W.H."/>
            <person name="Jacobs-Sera D."/>
            <person name="Hendrix R.W."/>
            <person name="Hatfull G.F."/>
        </authorList>
    </citation>
    <scope>NUCLEOTIDE SEQUENCE</scope>
</reference>
<dbReference type="PANTHER" id="PTHR31964">
    <property type="entry name" value="ADENINE NUCLEOTIDE ALPHA HYDROLASES-LIKE SUPERFAMILY PROTEIN"/>
    <property type="match status" value="1"/>
</dbReference>
<dbReference type="AlphaFoldDB" id="A0A1D2A0I5"/>
<sequence length="162" mass="17711">MTSGAPKRVLLLAVDDSDASDRVLDWTVENLYQEGDEIHLLHVVPVPLPEIVGGLGGMDTGLVSVDPDPKEDIKHISDAKEFIKRRFVTKVATKNIAYKVEIVHFLTDNDSIGEAIVTRAAALKAAAVVLAKHQRGAIAEFFMGSVTKYVTHHIKQPVIVLH</sequence>